<sequence>MSVPKPLVRTRLRMARPVMHSTRVSLGAKRTMADSMAGSARAPEGAIYDFDVIAGLPVQFVTVEGTGPATGRATMIYLHGGGHVVGSSRAYRAFAAHLAMHSGMDVLLPEYPLAPESPYPAALDSLLALYRALPAYGVDPTTVVLAGDDAGAGLALAMALEIRDRGLPMPAAIGMISPWLDMSADVERARPSASDPWFTPALATRWARTYLGGADPREIGASPLHGDFDSLPPIVVHYSGLDPLHTDAEAFLEKVTLNAEGPRVIAREYPEMWHSFHLQAGRLAAADEAVEEFGKAMASLVQVPRRHGDVVPINRPVAGQGGRRLRLVKPVAAAGTPSV</sequence>
<reference evidence="4" key="1">
    <citation type="submission" date="2020-09" db="EMBL/GenBank/DDBJ databases">
        <title>Novel species in genus Aeromicrobium.</title>
        <authorList>
            <person name="Zhang G."/>
        </authorList>
    </citation>
    <scope>NUCLEOTIDE SEQUENCE</scope>
    <source>
        <strain evidence="4">Zg-636</strain>
    </source>
</reference>
<name>A0A8I0JZC1_9ACTN</name>
<dbReference type="InterPro" id="IPR013094">
    <property type="entry name" value="AB_hydrolase_3"/>
</dbReference>
<dbReference type="InterPro" id="IPR050300">
    <property type="entry name" value="GDXG_lipolytic_enzyme"/>
</dbReference>
<evidence type="ECO:0000256" key="1">
    <source>
        <dbReference type="ARBA" id="ARBA00010515"/>
    </source>
</evidence>
<accession>A0A8I0JZC1</accession>
<dbReference type="SUPFAM" id="SSF53474">
    <property type="entry name" value="alpha/beta-Hydrolases"/>
    <property type="match status" value="1"/>
</dbReference>
<evidence type="ECO:0000256" key="2">
    <source>
        <dbReference type="ARBA" id="ARBA00022801"/>
    </source>
</evidence>
<dbReference type="PANTHER" id="PTHR48081:SF30">
    <property type="entry name" value="ACETYL-HYDROLASE LIPR-RELATED"/>
    <property type="match status" value="1"/>
</dbReference>
<keyword evidence="2 4" id="KW-0378">Hydrolase</keyword>
<comment type="similarity">
    <text evidence="1">Belongs to the 'GDXG' lipolytic enzyme family.</text>
</comment>
<dbReference type="AlphaFoldDB" id="A0A8I0JZC1"/>
<dbReference type="Pfam" id="PF07859">
    <property type="entry name" value="Abhydrolase_3"/>
    <property type="match status" value="1"/>
</dbReference>
<comment type="caution">
    <text evidence="4">The sequence shown here is derived from an EMBL/GenBank/DDBJ whole genome shotgun (WGS) entry which is preliminary data.</text>
</comment>
<proteinExistence type="inferred from homology"/>
<protein>
    <submittedName>
        <fullName evidence="4">Alpha/beta hydrolase</fullName>
    </submittedName>
</protein>
<evidence type="ECO:0000313" key="5">
    <source>
        <dbReference type="Proteomes" id="UP000620591"/>
    </source>
</evidence>
<organism evidence="4 5">
    <name type="scientific">Aeromicrobium senzhongii</name>
    <dbReference type="NCBI Taxonomy" id="2663859"/>
    <lineage>
        <taxon>Bacteria</taxon>
        <taxon>Bacillati</taxon>
        <taxon>Actinomycetota</taxon>
        <taxon>Actinomycetes</taxon>
        <taxon>Propionibacteriales</taxon>
        <taxon>Nocardioidaceae</taxon>
        <taxon>Aeromicrobium</taxon>
    </lineage>
</organism>
<feature type="domain" description="Alpha/beta hydrolase fold-3" evidence="3">
    <location>
        <begin position="75"/>
        <end position="277"/>
    </location>
</feature>
<dbReference type="GO" id="GO:0004806">
    <property type="term" value="F:triacylglycerol lipase activity"/>
    <property type="evidence" value="ECO:0007669"/>
    <property type="project" value="TreeGrafter"/>
</dbReference>
<dbReference type="EMBL" id="JACTVM010000001">
    <property type="protein sequence ID" value="MBC9225832.1"/>
    <property type="molecule type" value="Genomic_DNA"/>
</dbReference>
<evidence type="ECO:0000259" key="3">
    <source>
        <dbReference type="Pfam" id="PF07859"/>
    </source>
</evidence>
<dbReference type="InterPro" id="IPR029058">
    <property type="entry name" value="AB_hydrolase_fold"/>
</dbReference>
<evidence type="ECO:0000313" key="4">
    <source>
        <dbReference type="EMBL" id="MBC9225832.1"/>
    </source>
</evidence>
<dbReference type="Proteomes" id="UP000620591">
    <property type="component" value="Unassembled WGS sequence"/>
</dbReference>
<dbReference type="Gene3D" id="3.40.50.1820">
    <property type="entry name" value="alpha/beta hydrolase"/>
    <property type="match status" value="1"/>
</dbReference>
<dbReference type="PANTHER" id="PTHR48081">
    <property type="entry name" value="AB HYDROLASE SUPERFAMILY PROTEIN C4A8.06C"/>
    <property type="match status" value="1"/>
</dbReference>
<gene>
    <name evidence="4" type="ORF">IBG24_05845</name>
</gene>
<dbReference type="RefSeq" id="WP_187768873.1">
    <property type="nucleotide sequence ID" value="NZ_JACTVM010000001.1"/>
</dbReference>